<proteinExistence type="predicted"/>
<protein>
    <submittedName>
        <fullName evidence="1">Uncharacterized protein</fullName>
    </submittedName>
</protein>
<evidence type="ECO:0000313" key="1">
    <source>
        <dbReference type="EMBL" id="CAD7455003.1"/>
    </source>
</evidence>
<dbReference type="AlphaFoldDB" id="A0A7R9FLK0"/>
<organism evidence="1">
    <name type="scientific">Timema tahoe</name>
    <dbReference type="NCBI Taxonomy" id="61484"/>
    <lineage>
        <taxon>Eukaryota</taxon>
        <taxon>Metazoa</taxon>
        <taxon>Ecdysozoa</taxon>
        <taxon>Arthropoda</taxon>
        <taxon>Hexapoda</taxon>
        <taxon>Insecta</taxon>
        <taxon>Pterygota</taxon>
        <taxon>Neoptera</taxon>
        <taxon>Polyneoptera</taxon>
        <taxon>Phasmatodea</taxon>
        <taxon>Timematodea</taxon>
        <taxon>Timematoidea</taxon>
        <taxon>Timematidae</taxon>
        <taxon>Timema</taxon>
    </lineage>
</organism>
<sequence>MCRDRGLNPGLPAQKSDTLPLNHQVTLCSKTSNALIIPRVSVLHVKIKHSLHLIFLVAKFPFTTQTHHNIVKTPLLGVPSPSHGLQESYDSRPIPSLESYRGTRQGDSIGLRVKEPPRRLRGSNLVYNERAGFLTSRNIRRMIRAAVYTWRQAYNLNKKKDAEIIYLLSHTAGYFKTNHTNPKTRFGGSVV</sequence>
<dbReference type="EMBL" id="OE000773">
    <property type="protein sequence ID" value="CAD7455003.1"/>
    <property type="molecule type" value="Genomic_DNA"/>
</dbReference>
<accession>A0A7R9FLK0</accession>
<gene>
    <name evidence="1" type="ORF">TTEB3V08_LOCUS3090</name>
</gene>
<name>A0A7R9FLK0_9NEOP</name>
<reference evidence="1" key="1">
    <citation type="submission" date="2020-11" db="EMBL/GenBank/DDBJ databases">
        <authorList>
            <person name="Tran Van P."/>
        </authorList>
    </citation>
    <scope>NUCLEOTIDE SEQUENCE</scope>
</reference>